<dbReference type="InterPro" id="IPR018653">
    <property type="entry name" value="ScfR_C"/>
</dbReference>
<organism evidence="6 7">
    <name type="scientific">Sphingomonas anseongensis</name>
    <dbReference type="NCBI Taxonomy" id="2908207"/>
    <lineage>
        <taxon>Bacteria</taxon>
        <taxon>Pseudomonadati</taxon>
        <taxon>Pseudomonadota</taxon>
        <taxon>Alphaproteobacteria</taxon>
        <taxon>Sphingomonadales</taxon>
        <taxon>Sphingomonadaceae</taxon>
        <taxon>Sphingomonas</taxon>
    </lineage>
</organism>
<keyword evidence="4" id="KW-0804">Transcription</keyword>
<evidence type="ECO:0000256" key="2">
    <source>
        <dbReference type="ARBA" id="ARBA00023015"/>
    </source>
</evidence>
<evidence type="ECO:0000313" key="7">
    <source>
        <dbReference type="Proteomes" id="UP001165343"/>
    </source>
</evidence>
<name>A0ABT0RGJ6_9SPHN</name>
<dbReference type="InterPro" id="IPR001387">
    <property type="entry name" value="Cro/C1-type_HTH"/>
</dbReference>
<dbReference type="RefSeq" id="WP_249868280.1">
    <property type="nucleotide sequence ID" value="NZ_JAMGBC010000001.1"/>
</dbReference>
<dbReference type="PANTHER" id="PTHR46797:SF23">
    <property type="entry name" value="HTH-TYPE TRANSCRIPTIONAL REGULATOR SUTR"/>
    <property type="match status" value="1"/>
</dbReference>
<dbReference type="CDD" id="cd00093">
    <property type="entry name" value="HTH_XRE"/>
    <property type="match status" value="1"/>
</dbReference>
<comment type="caution">
    <text evidence="6">The sequence shown here is derived from an EMBL/GenBank/DDBJ whole genome shotgun (WGS) entry which is preliminary data.</text>
</comment>
<dbReference type="Pfam" id="PF09856">
    <property type="entry name" value="ScfRs"/>
    <property type="match status" value="1"/>
</dbReference>
<comment type="similarity">
    <text evidence="1">Belongs to the short-chain fatty acyl-CoA assimilation regulator (ScfR) family.</text>
</comment>
<evidence type="ECO:0000256" key="3">
    <source>
        <dbReference type="ARBA" id="ARBA00023125"/>
    </source>
</evidence>
<dbReference type="EMBL" id="JAMGBC010000001">
    <property type="protein sequence ID" value="MCL6679381.1"/>
    <property type="molecule type" value="Genomic_DNA"/>
</dbReference>
<dbReference type="SUPFAM" id="SSF47413">
    <property type="entry name" value="lambda repressor-like DNA-binding domains"/>
    <property type="match status" value="1"/>
</dbReference>
<dbReference type="Pfam" id="PF01381">
    <property type="entry name" value="HTH_3"/>
    <property type="match status" value="1"/>
</dbReference>
<evidence type="ECO:0000259" key="5">
    <source>
        <dbReference type="PROSITE" id="PS50943"/>
    </source>
</evidence>
<evidence type="ECO:0000256" key="1">
    <source>
        <dbReference type="ARBA" id="ARBA00007227"/>
    </source>
</evidence>
<keyword evidence="3" id="KW-0238">DNA-binding</keyword>
<dbReference type="InterPro" id="IPR010982">
    <property type="entry name" value="Lambda_DNA-bd_dom_sf"/>
</dbReference>
<dbReference type="InterPro" id="IPR026281">
    <property type="entry name" value="HTH_RamB"/>
</dbReference>
<dbReference type="SMART" id="SM00530">
    <property type="entry name" value="HTH_XRE"/>
    <property type="match status" value="1"/>
</dbReference>
<dbReference type="PIRSF" id="PIRSF019251">
    <property type="entry name" value="Rv0465c"/>
    <property type="match status" value="1"/>
</dbReference>
<keyword evidence="2" id="KW-0805">Transcription regulation</keyword>
<dbReference type="InterPro" id="IPR050807">
    <property type="entry name" value="TransReg_Diox_bact_type"/>
</dbReference>
<dbReference type="Gene3D" id="1.10.260.40">
    <property type="entry name" value="lambda repressor-like DNA-binding domains"/>
    <property type="match status" value="1"/>
</dbReference>
<reference evidence="6" key="1">
    <citation type="submission" date="2022-05" db="EMBL/GenBank/DDBJ databases">
        <authorList>
            <person name="Jo J.-H."/>
            <person name="Im W.-T."/>
        </authorList>
    </citation>
    <scope>NUCLEOTIDE SEQUENCE</scope>
    <source>
        <strain evidence="6">RG327</strain>
    </source>
</reference>
<dbReference type="Pfam" id="PF06114">
    <property type="entry name" value="Peptidase_M78"/>
    <property type="match status" value="1"/>
</dbReference>
<feature type="domain" description="HTH cro/C1-type" evidence="5">
    <location>
        <begin position="12"/>
        <end position="66"/>
    </location>
</feature>
<evidence type="ECO:0000256" key="4">
    <source>
        <dbReference type="ARBA" id="ARBA00023163"/>
    </source>
</evidence>
<dbReference type="PANTHER" id="PTHR46797">
    <property type="entry name" value="HTH-TYPE TRANSCRIPTIONAL REGULATOR"/>
    <property type="match status" value="1"/>
</dbReference>
<gene>
    <name evidence="6" type="ORF">LZ519_08670</name>
</gene>
<sequence length="469" mass="51700">MAGRKLFLGARLKRLRRERGLNQNAMAADLGISPSYLNHLERNQRPVTAGILLRLAEAFDVDIKTFAAEGGESAGPDQLAEIFSDPMLTGLGVTRIELVELADSAPAIADGIARLYTAVRELQRQPADEAGSDPRVLITPETWVRDYIQAQRNHFLELEEGAETLGGALGDPLSVAEALRRRLKEAWGVDSRVVDPEMLEDASQHYDAQRRAFMLSSLLRPENRTFGLAYQLALLEFAPLIERLVESARPPDAGSRHLLHMSFANYAAGAIMMPYGRFLRSAEEHRYALDRLCGQFGANIEQVAHRITTLGRSGARGVPFFMLRVDPAGNISKRYAGESFPFSHFGGTCPRWHLHAAFQTPGQTIRQLIETPDGQRYFTISRTIERPIRPDLRDDALLAIGLGCDVRYAPRIAYADGLDLVNTPATPVGPACAICPRIGCAYRATAPAGRKLAVEENRKTISPYPFVAS</sequence>
<evidence type="ECO:0000313" key="6">
    <source>
        <dbReference type="EMBL" id="MCL6679381.1"/>
    </source>
</evidence>
<protein>
    <submittedName>
        <fullName evidence="6">Short-chain fatty acyl-CoA regulator family protein</fullName>
    </submittedName>
</protein>
<dbReference type="PROSITE" id="PS50943">
    <property type="entry name" value="HTH_CROC1"/>
    <property type="match status" value="1"/>
</dbReference>
<accession>A0ABT0RGJ6</accession>
<keyword evidence="7" id="KW-1185">Reference proteome</keyword>
<proteinExistence type="inferred from homology"/>
<dbReference type="Proteomes" id="UP001165343">
    <property type="component" value="Unassembled WGS sequence"/>
</dbReference>
<dbReference type="InterPro" id="IPR010359">
    <property type="entry name" value="IrrE_HExxH"/>
</dbReference>